<dbReference type="InterPro" id="IPR037045">
    <property type="entry name" value="S8pro/Inhibitor_I9_sf"/>
</dbReference>
<dbReference type="Gene3D" id="3.30.70.80">
    <property type="entry name" value="Peptidase S8 propeptide/proteinase inhibitor I9"/>
    <property type="match status" value="1"/>
</dbReference>
<dbReference type="RefSeq" id="XP_039125976.1">
    <property type="nucleotide sequence ID" value="XM_039270042.1"/>
</dbReference>
<dbReference type="FunFam" id="3.40.50.200:FF:000006">
    <property type="entry name" value="Subtilisin-like protease SBT1.5"/>
    <property type="match status" value="1"/>
</dbReference>
<dbReference type="Pfam" id="PF00082">
    <property type="entry name" value="Peptidase_S8"/>
    <property type="match status" value="1"/>
</dbReference>
<sequence>MRTLVSLLILFSFTVLLPTQTLAAKKSYVVYLGAHSPNTREEVAVNSHHEILGSILKSKEKARDAIFYSYTKEINGFAANMDENEANELSKHPSVVSVFPNKALKLHTTHTWEFLGLQKFYSGEIPDSSLWKKARFGEDVIIGTLDTGVWPESQSFREDDMGPIPSRWKGVCDNGIDKTFNCNKKLIGARYFNKGFKEAGDTSANITDTPRDTEGHGSHTLSTAAGAFVPGASYYGYANGTAKGGSSRARVATYKICWPSDVGGCMDADILAAFDAAIHDGVDVISMSVGGPPLDYYQDSIAIGSFHAVKKGIIVACSGGNDGPLLGTVSNVAPWIFTVGASTLDRYYPSYLVYNGKFVKGMTFSKGLPRPRPYPMINSVNAKAKNATEHAANLCMVNSLDPEKVKGKIVVCLRGKIERMLKGFVVQKAGGAGMIIANDEHYADDIEGDAHFIPAINIGYSDGLELYSYLNSSKSSKGYILCGRTKFGKRPSPTIAPFSSLGPNVINQEILKPDITAPGVNVLAAFSEVANPSDLDYDTRRTPFVFLSGTSMSCPHIGGIVGLLKTLNPSWSPAMIKSAIMTTATTLDNTMEPIKDAFNETATPFSYGAGHVKTKALVDPGLVYDITPKDYLNFLCSLGYNKTMMGIFSGEFSCPSKTIKAEDLNYPSISIASLNGTVTVTRTLKNVGPPSKYNATVFAPKGVSVTVEPAELEFEEFGKEQQFQVTMEANEAEPVKGFTFGSLKWSDGIHHVRSPLVVYI</sequence>
<evidence type="ECO:0000259" key="13">
    <source>
        <dbReference type="Pfam" id="PF17766"/>
    </source>
</evidence>
<evidence type="ECO:0000256" key="6">
    <source>
        <dbReference type="ARBA" id="ARBA00023180"/>
    </source>
</evidence>
<proteinExistence type="inferred from homology"/>
<feature type="domain" description="Inhibitor I9" evidence="12">
    <location>
        <begin position="27"/>
        <end position="107"/>
    </location>
</feature>
<dbReference type="CDD" id="cd02120">
    <property type="entry name" value="PA_subtilisin_like"/>
    <property type="match status" value="1"/>
</dbReference>
<keyword evidence="3 9" id="KW-0732">Signal</keyword>
<dbReference type="InterPro" id="IPR034197">
    <property type="entry name" value="Peptidases_S8_3"/>
</dbReference>
<accession>A0AB40BFF8</accession>
<evidence type="ECO:0000259" key="12">
    <source>
        <dbReference type="Pfam" id="PF05922"/>
    </source>
</evidence>
<evidence type="ECO:0000256" key="5">
    <source>
        <dbReference type="ARBA" id="ARBA00022825"/>
    </source>
</evidence>
<dbReference type="Gene3D" id="2.60.40.2310">
    <property type="match status" value="1"/>
</dbReference>
<dbReference type="Proteomes" id="UP001515500">
    <property type="component" value="Chromosome 5"/>
</dbReference>
<dbReference type="FunFam" id="3.50.30.30:FF:000005">
    <property type="entry name" value="subtilisin-like protease SBT1.5"/>
    <property type="match status" value="1"/>
</dbReference>
<dbReference type="GO" id="GO:0004252">
    <property type="term" value="F:serine-type endopeptidase activity"/>
    <property type="evidence" value="ECO:0007669"/>
    <property type="project" value="UniProtKB-UniRule"/>
</dbReference>
<evidence type="ECO:0000313" key="15">
    <source>
        <dbReference type="RefSeq" id="XP_039125976.1"/>
    </source>
</evidence>
<dbReference type="SUPFAM" id="SSF52025">
    <property type="entry name" value="PA domain"/>
    <property type="match status" value="1"/>
</dbReference>
<feature type="active site" description="Charge relay system" evidence="7 8">
    <location>
        <position position="551"/>
    </location>
</feature>
<dbReference type="Pfam" id="PF17766">
    <property type="entry name" value="fn3_6"/>
    <property type="match status" value="1"/>
</dbReference>
<feature type="active site" description="Charge relay system" evidence="7 8">
    <location>
        <position position="216"/>
    </location>
</feature>
<dbReference type="InterPro" id="IPR036852">
    <property type="entry name" value="Peptidase_S8/S53_dom_sf"/>
</dbReference>
<dbReference type="FunFam" id="3.30.70.80:FF:000002">
    <property type="entry name" value="Subtilisin-like protease SBT5.3"/>
    <property type="match status" value="1"/>
</dbReference>
<evidence type="ECO:0000256" key="4">
    <source>
        <dbReference type="ARBA" id="ARBA00022801"/>
    </source>
</evidence>
<evidence type="ECO:0000256" key="3">
    <source>
        <dbReference type="ARBA" id="ARBA00022729"/>
    </source>
</evidence>
<feature type="domain" description="PA" evidence="11">
    <location>
        <begin position="393"/>
        <end position="466"/>
    </location>
</feature>
<dbReference type="CDD" id="cd04852">
    <property type="entry name" value="Peptidases_S8_3"/>
    <property type="match status" value="1"/>
</dbReference>
<evidence type="ECO:0000259" key="11">
    <source>
        <dbReference type="Pfam" id="PF02225"/>
    </source>
</evidence>
<dbReference type="InterPro" id="IPR010259">
    <property type="entry name" value="S8pro/Inhibitor_I9"/>
</dbReference>
<keyword evidence="5 8" id="KW-0720">Serine protease</keyword>
<feature type="active site" description="Charge relay system" evidence="7 8">
    <location>
        <position position="146"/>
    </location>
</feature>
<dbReference type="InterPro" id="IPR000209">
    <property type="entry name" value="Peptidase_S8/S53_dom"/>
</dbReference>
<keyword evidence="6" id="KW-0325">Glycoprotein</keyword>
<reference evidence="15" key="1">
    <citation type="submission" date="2025-08" db="UniProtKB">
        <authorList>
            <consortium name="RefSeq"/>
        </authorList>
    </citation>
    <scope>IDENTIFICATION</scope>
</reference>
<feature type="chain" id="PRO_5044244334" evidence="9">
    <location>
        <begin position="24"/>
        <end position="760"/>
    </location>
</feature>
<gene>
    <name evidence="15" type="primary">LOC120262006</name>
</gene>
<dbReference type="GO" id="GO:0006508">
    <property type="term" value="P:proteolysis"/>
    <property type="evidence" value="ECO:0007669"/>
    <property type="project" value="UniProtKB-KW"/>
</dbReference>
<keyword evidence="2 8" id="KW-0645">Protease</keyword>
<evidence type="ECO:0000256" key="9">
    <source>
        <dbReference type="SAM" id="SignalP"/>
    </source>
</evidence>
<protein>
    <submittedName>
        <fullName evidence="15">Subtilisin-like protease SBT5.3</fullName>
    </submittedName>
</protein>
<comment type="similarity">
    <text evidence="1 8">Belongs to the peptidase S8 family.</text>
</comment>
<dbReference type="Pfam" id="PF05922">
    <property type="entry name" value="Inhibitor_I9"/>
    <property type="match status" value="1"/>
</dbReference>
<feature type="domain" description="Subtilisin-like protease fibronectin type-III" evidence="13">
    <location>
        <begin position="663"/>
        <end position="758"/>
    </location>
</feature>
<dbReference type="Gene3D" id="3.50.30.30">
    <property type="match status" value="1"/>
</dbReference>
<feature type="domain" description="Peptidase S8/S53" evidence="10">
    <location>
        <begin position="137"/>
        <end position="610"/>
    </location>
</feature>
<feature type="signal peptide" evidence="9">
    <location>
        <begin position="1"/>
        <end position="23"/>
    </location>
</feature>
<keyword evidence="14" id="KW-1185">Reference proteome</keyword>
<dbReference type="PROSITE" id="PS51892">
    <property type="entry name" value="SUBTILASE"/>
    <property type="match status" value="1"/>
</dbReference>
<evidence type="ECO:0000313" key="14">
    <source>
        <dbReference type="Proteomes" id="UP001515500"/>
    </source>
</evidence>
<dbReference type="PANTHER" id="PTHR10795">
    <property type="entry name" value="PROPROTEIN CONVERTASE SUBTILISIN/KEXIN"/>
    <property type="match status" value="1"/>
</dbReference>
<organism evidence="14 15">
    <name type="scientific">Dioscorea cayennensis subsp. rotundata</name>
    <name type="common">White Guinea yam</name>
    <name type="synonym">Dioscorea rotundata</name>
    <dbReference type="NCBI Taxonomy" id="55577"/>
    <lineage>
        <taxon>Eukaryota</taxon>
        <taxon>Viridiplantae</taxon>
        <taxon>Streptophyta</taxon>
        <taxon>Embryophyta</taxon>
        <taxon>Tracheophyta</taxon>
        <taxon>Spermatophyta</taxon>
        <taxon>Magnoliopsida</taxon>
        <taxon>Liliopsida</taxon>
        <taxon>Dioscoreales</taxon>
        <taxon>Dioscoreaceae</taxon>
        <taxon>Dioscorea</taxon>
    </lineage>
</organism>
<dbReference type="InterPro" id="IPR045051">
    <property type="entry name" value="SBT"/>
</dbReference>
<dbReference type="AlphaFoldDB" id="A0AB40BFF8"/>
<dbReference type="InterPro" id="IPR041469">
    <property type="entry name" value="Subtilisin-like_FN3"/>
</dbReference>
<evidence type="ECO:0000256" key="7">
    <source>
        <dbReference type="PIRSR" id="PIRSR615500-1"/>
    </source>
</evidence>
<dbReference type="SUPFAM" id="SSF52743">
    <property type="entry name" value="Subtilisin-like"/>
    <property type="match status" value="1"/>
</dbReference>
<dbReference type="InterPro" id="IPR015500">
    <property type="entry name" value="Peptidase_S8_subtilisin-rel"/>
</dbReference>
<dbReference type="Pfam" id="PF02225">
    <property type="entry name" value="PA"/>
    <property type="match status" value="1"/>
</dbReference>
<keyword evidence="4 8" id="KW-0378">Hydrolase</keyword>
<dbReference type="GeneID" id="120262006"/>
<dbReference type="Gene3D" id="3.40.50.200">
    <property type="entry name" value="Peptidase S8/S53 domain"/>
    <property type="match status" value="1"/>
</dbReference>
<dbReference type="InterPro" id="IPR003137">
    <property type="entry name" value="PA_domain"/>
</dbReference>
<dbReference type="PRINTS" id="PR00723">
    <property type="entry name" value="SUBTILISIN"/>
</dbReference>
<evidence type="ECO:0000256" key="8">
    <source>
        <dbReference type="PROSITE-ProRule" id="PRU01240"/>
    </source>
</evidence>
<name>A0AB40BFF8_DIOCR</name>
<dbReference type="InterPro" id="IPR046450">
    <property type="entry name" value="PA_dom_sf"/>
</dbReference>
<evidence type="ECO:0000256" key="2">
    <source>
        <dbReference type="ARBA" id="ARBA00022670"/>
    </source>
</evidence>
<dbReference type="FunFam" id="2.60.40.2310:FF:000002">
    <property type="entry name" value="p69E protein-like"/>
    <property type="match status" value="1"/>
</dbReference>
<evidence type="ECO:0000256" key="1">
    <source>
        <dbReference type="ARBA" id="ARBA00011073"/>
    </source>
</evidence>
<evidence type="ECO:0000259" key="10">
    <source>
        <dbReference type="Pfam" id="PF00082"/>
    </source>
</evidence>